<dbReference type="PATRIC" id="fig|861299.3.peg.5135"/>
<organism evidence="9 10">
    <name type="scientific">Gemmatirosa kalamazoonensis</name>
    <dbReference type="NCBI Taxonomy" id="861299"/>
    <lineage>
        <taxon>Bacteria</taxon>
        <taxon>Pseudomonadati</taxon>
        <taxon>Gemmatimonadota</taxon>
        <taxon>Gemmatimonadia</taxon>
        <taxon>Gemmatimonadales</taxon>
        <taxon>Gemmatimonadaceae</taxon>
        <taxon>Gemmatirosa</taxon>
    </lineage>
</organism>
<keyword evidence="10" id="KW-1185">Reference proteome</keyword>
<evidence type="ECO:0000256" key="3">
    <source>
        <dbReference type="ARBA" id="ARBA00022630"/>
    </source>
</evidence>
<dbReference type="Pfam" id="PF04205">
    <property type="entry name" value="FMN_bind"/>
    <property type="match status" value="1"/>
</dbReference>
<name>W0RQJ1_9BACT</name>
<evidence type="ECO:0000256" key="5">
    <source>
        <dbReference type="ARBA" id="ARBA00022982"/>
    </source>
</evidence>
<comment type="subunit">
    <text evidence="6">The complex is composed of six subunits: RnfA, RnfB, RnfC, RnfD, RnfE and RnfG.</text>
</comment>
<feature type="domain" description="FMN-binding" evidence="8">
    <location>
        <begin position="116"/>
        <end position="208"/>
    </location>
</feature>
<geneLocation type="plasmid" evidence="9 10">
    <name>1</name>
</geneLocation>
<dbReference type="PIRSF" id="PIRSF006091">
    <property type="entry name" value="E_trnsport_RnfG"/>
    <property type="match status" value="1"/>
</dbReference>
<keyword evidence="6" id="KW-1278">Translocase</keyword>
<reference evidence="9 10" key="1">
    <citation type="journal article" date="2014" name="Genome Announc.">
        <title>Genome Sequence and Methylome of Soil Bacterium Gemmatirosa kalamazoonensis KBS708T, a Member of the Rarely Cultivated Gemmatimonadetes Phylum.</title>
        <authorList>
            <person name="Debruyn J.M."/>
            <person name="Radosevich M."/>
            <person name="Wommack K.E."/>
            <person name="Polson S.W."/>
            <person name="Hauser L.J."/>
            <person name="Fawaz M.N."/>
            <person name="Korlach J."/>
            <person name="Tsai Y.C."/>
        </authorList>
    </citation>
    <scope>NUCLEOTIDE SEQUENCE [LARGE SCALE GENOMIC DNA]</scope>
    <source>
        <strain evidence="9 10">KBS708</strain>
        <plasmid evidence="10">Plasmid 1</plasmid>
    </source>
</reference>
<accession>W0RQJ1</accession>
<dbReference type="EMBL" id="CP007129">
    <property type="protein sequence ID" value="AHG92615.1"/>
    <property type="molecule type" value="Genomic_DNA"/>
</dbReference>
<sequence length="221" mass="23593">MSMGMTSAPPVLGRDVPSWRLLSLMTTAGALAGLLIVTAYRLTLPRIEHHKSEVMRAAIQEVLEAPRSFDTLYLAKGALVKTLPAGTSAKGLEKIYLGHDATGKRIGFAVSATGNGFQDPVTVMFGYDAAAHTLIAMRVISSKETPGLGDKIDKDSAFVNGFANVVAPVAGVKKDRGKTTPNDVVMITGATISSRAVIRIIDDAIARWQPLMDAYREEARP</sequence>
<feature type="transmembrane region" description="Helical" evidence="7">
    <location>
        <begin position="20"/>
        <end position="42"/>
    </location>
</feature>
<evidence type="ECO:0000313" key="9">
    <source>
        <dbReference type="EMBL" id="AHG92615.1"/>
    </source>
</evidence>
<evidence type="ECO:0000313" key="10">
    <source>
        <dbReference type="Proteomes" id="UP000019151"/>
    </source>
</evidence>
<dbReference type="HAMAP" id="MF_00479">
    <property type="entry name" value="RsxG_RnfG"/>
    <property type="match status" value="1"/>
</dbReference>
<dbReference type="SMART" id="SM00900">
    <property type="entry name" value="FMN_bind"/>
    <property type="match status" value="1"/>
</dbReference>
<dbReference type="AlphaFoldDB" id="W0RQJ1"/>
<comment type="function">
    <text evidence="6">Part of a membrane-bound complex that couples electron transfer with translocation of ions across the membrane.</text>
</comment>
<dbReference type="KEGG" id="gba:J421_5080"/>
<evidence type="ECO:0000256" key="4">
    <source>
        <dbReference type="ARBA" id="ARBA00022643"/>
    </source>
</evidence>
<keyword evidence="5 6" id="KW-0249">Electron transport</keyword>
<evidence type="ECO:0000256" key="7">
    <source>
        <dbReference type="SAM" id="Phobius"/>
    </source>
</evidence>
<evidence type="ECO:0000259" key="8">
    <source>
        <dbReference type="SMART" id="SM00900"/>
    </source>
</evidence>
<keyword evidence="9" id="KW-0614">Plasmid</keyword>
<dbReference type="GO" id="GO:0022900">
    <property type="term" value="P:electron transport chain"/>
    <property type="evidence" value="ECO:0007669"/>
    <property type="project" value="UniProtKB-UniRule"/>
</dbReference>
<dbReference type="EC" id="7.-.-.-" evidence="6"/>
<dbReference type="HOGENOM" id="CLU_077882_1_0_0"/>
<keyword evidence="1 6" id="KW-0813">Transport</keyword>
<dbReference type="GO" id="GO:0005886">
    <property type="term" value="C:plasma membrane"/>
    <property type="evidence" value="ECO:0007669"/>
    <property type="project" value="UniProtKB-SubCell"/>
</dbReference>
<keyword evidence="6 7" id="KW-0472">Membrane</keyword>
<gene>
    <name evidence="6" type="primary">rnfG</name>
    <name evidence="9" type="ORF">J421_5080</name>
</gene>
<dbReference type="InParanoid" id="W0RQJ1"/>
<proteinExistence type="inferred from homology"/>
<keyword evidence="2 6" id="KW-0597">Phosphoprotein</keyword>
<evidence type="ECO:0000256" key="1">
    <source>
        <dbReference type="ARBA" id="ARBA00022448"/>
    </source>
</evidence>
<feature type="modified residue" description="FMN phosphoryl threonine" evidence="6">
    <location>
        <position position="191"/>
    </location>
</feature>
<dbReference type="GO" id="GO:0009055">
    <property type="term" value="F:electron transfer activity"/>
    <property type="evidence" value="ECO:0007669"/>
    <property type="project" value="InterPro"/>
</dbReference>
<dbReference type="OrthoDB" id="9794010at2"/>
<dbReference type="Proteomes" id="UP000019151">
    <property type="component" value="Plasmid 1"/>
</dbReference>
<comment type="subcellular location">
    <subcellularLocation>
        <location evidence="6">Cell membrane</location>
        <topology evidence="6">Single-pass membrane protein</topology>
    </subcellularLocation>
</comment>
<dbReference type="InterPro" id="IPR007329">
    <property type="entry name" value="FMN-bd"/>
</dbReference>
<dbReference type="PANTHER" id="PTHR36118:SF1">
    <property type="entry name" value="ION-TRANSLOCATING OXIDOREDUCTASE COMPLEX SUBUNIT G"/>
    <property type="match status" value="1"/>
</dbReference>
<keyword evidence="6 7" id="KW-0812">Transmembrane</keyword>
<evidence type="ECO:0000256" key="6">
    <source>
        <dbReference type="HAMAP-Rule" id="MF_00479"/>
    </source>
</evidence>
<keyword evidence="3 6" id="KW-0285">Flavoprotein</keyword>
<dbReference type="InterPro" id="IPR010209">
    <property type="entry name" value="Ion_transpt_RnfG/RsxG"/>
</dbReference>
<keyword evidence="6" id="KW-1003">Cell membrane</keyword>
<dbReference type="RefSeq" id="WP_025413946.1">
    <property type="nucleotide sequence ID" value="NZ_CP007129.1"/>
</dbReference>
<keyword evidence="4 6" id="KW-0288">FMN</keyword>
<evidence type="ECO:0000256" key="2">
    <source>
        <dbReference type="ARBA" id="ARBA00022553"/>
    </source>
</evidence>
<comment type="similarity">
    <text evidence="6">Belongs to the RnfG family.</text>
</comment>
<dbReference type="GO" id="GO:0010181">
    <property type="term" value="F:FMN binding"/>
    <property type="evidence" value="ECO:0007669"/>
    <property type="project" value="InterPro"/>
</dbReference>
<protein>
    <recommendedName>
        <fullName evidence="6">Ion-translocating oxidoreductase complex subunit G</fullName>
        <ecNumber evidence="6">7.-.-.-</ecNumber>
    </recommendedName>
    <alternativeName>
        <fullName evidence="6">Rnf electron transport complex subunit G</fullName>
    </alternativeName>
</protein>
<comment type="cofactor">
    <cofactor evidence="6">
        <name>FMN</name>
        <dbReference type="ChEBI" id="CHEBI:58210"/>
    </cofactor>
</comment>
<dbReference type="PANTHER" id="PTHR36118">
    <property type="entry name" value="ION-TRANSLOCATING OXIDOREDUCTASE COMPLEX SUBUNIT G"/>
    <property type="match status" value="1"/>
</dbReference>
<keyword evidence="6 7" id="KW-1133">Transmembrane helix</keyword>